<evidence type="ECO:0000256" key="1">
    <source>
        <dbReference type="ARBA" id="ARBA00034221"/>
    </source>
</evidence>
<evidence type="ECO:0000256" key="3">
    <source>
        <dbReference type="ARBA" id="ARBA00048505"/>
    </source>
</evidence>
<dbReference type="Pfam" id="PF12706">
    <property type="entry name" value="Lactamase_B_2"/>
    <property type="match status" value="1"/>
</dbReference>
<sequence length="246" mass="26272">MNIQRLPWAGIRISSGDFTIAIDPVSRIPEKFGKSREPMYPLEYFGKVDAVLVTHLHDDHFDPAAITATYGASVPVYVPAEVADTARAAGLTNVIGADVGTTYKLGNGVTATAAPSVDGVGDVQIAWIVEGADHRVIHCGDTLWHGYWWKIAQTYGPFHAAFLPVNGAVLELPGRMPSAQPICLTPEQAVSAAAILGAEMLIPIHYGAVHYPPIYTETPDIVPRLTAAAEGKVKLSLLKPTETLAL</sequence>
<dbReference type="SUPFAM" id="SSF56281">
    <property type="entry name" value="Metallo-hydrolase/oxidoreductase"/>
    <property type="match status" value="1"/>
</dbReference>
<dbReference type="PANTHER" id="PTHR43546:SF3">
    <property type="entry name" value="UPF0173 METAL-DEPENDENT HYDROLASE MJ1163"/>
    <property type="match status" value="1"/>
</dbReference>
<protein>
    <submittedName>
        <fullName evidence="5">MBL fold metallo-hydrolase</fullName>
    </submittedName>
</protein>
<organism evidence="5 6">
    <name type="scientific">Brevibacillus choshinensis</name>
    <dbReference type="NCBI Taxonomy" id="54911"/>
    <lineage>
        <taxon>Bacteria</taxon>
        <taxon>Bacillati</taxon>
        <taxon>Bacillota</taxon>
        <taxon>Bacilli</taxon>
        <taxon>Bacillales</taxon>
        <taxon>Paenibacillaceae</taxon>
        <taxon>Brevibacillus</taxon>
    </lineage>
</organism>
<dbReference type="SMART" id="SM00849">
    <property type="entry name" value="Lactamase_B"/>
    <property type="match status" value="1"/>
</dbReference>
<feature type="domain" description="Metallo-beta-lactamase" evidence="4">
    <location>
        <begin position="5"/>
        <end position="186"/>
    </location>
</feature>
<dbReference type="InterPro" id="IPR050114">
    <property type="entry name" value="UPF0173_UPF0282_UlaG_hydrolase"/>
</dbReference>
<evidence type="ECO:0000313" key="5">
    <source>
        <dbReference type="EMBL" id="QRG68800.1"/>
    </source>
</evidence>
<dbReference type="InterPro" id="IPR001279">
    <property type="entry name" value="Metallo-B-lactamas"/>
</dbReference>
<dbReference type="InterPro" id="IPR036866">
    <property type="entry name" value="RibonucZ/Hydroxyglut_hydro"/>
</dbReference>
<name>A0ABX7FUY6_BRECH</name>
<keyword evidence="6" id="KW-1185">Reference proteome</keyword>
<reference evidence="5 6" key="1">
    <citation type="submission" date="2021-01" db="EMBL/GenBank/DDBJ databases">
        <title>Identification of strong promoters based on the transcriptome of Brevibacillus choshinensis.</title>
        <authorList>
            <person name="Yao D."/>
            <person name="Zhang K."/>
            <person name="Wu J."/>
        </authorList>
    </citation>
    <scope>NUCLEOTIDE SEQUENCE [LARGE SCALE GENOMIC DNA]</scope>
    <source>
        <strain evidence="5 6">HPD31-SP3</strain>
    </source>
</reference>
<proteinExistence type="predicted"/>
<dbReference type="EMBL" id="CP069127">
    <property type="protein sequence ID" value="QRG68800.1"/>
    <property type="molecule type" value="Genomic_DNA"/>
</dbReference>
<dbReference type="PANTHER" id="PTHR43546">
    <property type="entry name" value="UPF0173 METAL-DEPENDENT HYDROLASE MJ1163-RELATED"/>
    <property type="match status" value="1"/>
</dbReference>
<dbReference type="Proteomes" id="UP000596248">
    <property type="component" value="Chromosome"/>
</dbReference>
<accession>A0ABX7FUY6</accession>
<comment type="catalytic activity">
    <reaction evidence="1">
        <text>3',5'-cyclic CMP + H2O = CMP + H(+)</text>
        <dbReference type="Rhea" id="RHEA:72675"/>
        <dbReference type="ChEBI" id="CHEBI:15377"/>
        <dbReference type="ChEBI" id="CHEBI:15378"/>
        <dbReference type="ChEBI" id="CHEBI:58003"/>
        <dbReference type="ChEBI" id="CHEBI:60377"/>
    </reaction>
    <physiologicalReaction direction="left-to-right" evidence="1">
        <dbReference type="Rhea" id="RHEA:72676"/>
    </physiologicalReaction>
</comment>
<dbReference type="RefSeq" id="WP_203355798.1">
    <property type="nucleotide sequence ID" value="NZ_CP069127.1"/>
</dbReference>
<evidence type="ECO:0000256" key="2">
    <source>
        <dbReference type="ARBA" id="ARBA00034301"/>
    </source>
</evidence>
<dbReference type="Gene3D" id="3.60.15.10">
    <property type="entry name" value="Ribonuclease Z/Hydroxyacylglutathione hydrolase-like"/>
    <property type="match status" value="1"/>
</dbReference>
<gene>
    <name evidence="5" type="ORF">JNE38_06535</name>
</gene>
<evidence type="ECO:0000313" key="6">
    <source>
        <dbReference type="Proteomes" id="UP000596248"/>
    </source>
</evidence>
<comment type="function">
    <text evidence="2">Counteracts the endogenous Pycsar antiviral defense system. Phosphodiesterase that enables metal-dependent hydrolysis of host cyclic nucleotide Pycsar defense signals such as cCMP and cUMP.</text>
</comment>
<evidence type="ECO:0000259" key="4">
    <source>
        <dbReference type="SMART" id="SM00849"/>
    </source>
</evidence>
<comment type="catalytic activity">
    <reaction evidence="3">
        <text>3',5'-cyclic UMP + H2O = UMP + H(+)</text>
        <dbReference type="Rhea" id="RHEA:70575"/>
        <dbReference type="ChEBI" id="CHEBI:15377"/>
        <dbReference type="ChEBI" id="CHEBI:15378"/>
        <dbReference type="ChEBI" id="CHEBI:57865"/>
        <dbReference type="ChEBI" id="CHEBI:184387"/>
    </reaction>
    <physiologicalReaction direction="left-to-right" evidence="3">
        <dbReference type="Rhea" id="RHEA:70576"/>
    </physiologicalReaction>
</comment>